<evidence type="ECO:0000256" key="2">
    <source>
        <dbReference type="SAM" id="MobiDB-lite"/>
    </source>
</evidence>
<protein>
    <submittedName>
        <fullName evidence="3">Uncharacterized protein</fullName>
    </submittedName>
</protein>
<name>A0A4V2K8R2_9APHY</name>
<dbReference type="AlphaFoldDB" id="A0A4V2K8R2"/>
<organism evidence="3 4">
    <name type="scientific">Dichomitus squalens</name>
    <dbReference type="NCBI Taxonomy" id="114155"/>
    <lineage>
        <taxon>Eukaryota</taxon>
        <taxon>Fungi</taxon>
        <taxon>Dikarya</taxon>
        <taxon>Basidiomycota</taxon>
        <taxon>Agaricomycotina</taxon>
        <taxon>Agaricomycetes</taxon>
        <taxon>Polyporales</taxon>
        <taxon>Polyporaceae</taxon>
        <taxon>Dichomitus</taxon>
    </lineage>
</organism>
<dbReference type="EMBL" id="ML145100">
    <property type="protein sequence ID" value="TBU61048.1"/>
    <property type="molecule type" value="Genomic_DNA"/>
</dbReference>
<keyword evidence="1" id="KW-0175">Coiled coil</keyword>
<feature type="region of interest" description="Disordered" evidence="2">
    <location>
        <begin position="1"/>
        <end position="28"/>
    </location>
</feature>
<feature type="coiled-coil region" evidence="1">
    <location>
        <begin position="346"/>
        <end position="376"/>
    </location>
</feature>
<dbReference type="Proteomes" id="UP000292082">
    <property type="component" value="Unassembled WGS sequence"/>
</dbReference>
<sequence>MAGMDADRVAVPQPTANAAATPPTSVPTPDTIKTLLESNQLQWQQISSAVAAATSAVPKASGQGAGFGGDLSIEEKNKIWSSRVELLAAATRIHNDCRSMETDIRDYKQLVESFSYQTLPAEDRTVIEGHLQSLQGQLGQKADDMKKILTNLSSAKFWPTYTNRRTLPPGLDGNSKEHQQELAKEIGSLKGSVSQLQDLFKSVDARWEQMSKQLQSNLSSESRATGGGDVELASNQASTFLAEAIVPSELEKIRDTMANFEERLGRLERDVQDPSLLAQIDAIIAENVQSIVLASTGTVQAKPPEPRAALTEEQLKTLQTLQQHAATTGQQVARLSQEVAQLAGFNERLQTENMALQAENVQLRQQLEELQNTQTSSGDSTQADRMISEMRALNAAVRAYISQGSSSQSAEPMGDAVVKQIAPYLVKSIPELIAPQLQGLRDQQETLRAAHTQAIHELSTKMSSTLQAIEAIRVLVGGLEVKSPPPPSHPTVNGAS</sequence>
<evidence type="ECO:0000256" key="1">
    <source>
        <dbReference type="SAM" id="Coils"/>
    </source>
</evidence>
<dbReference type="STRING" id="114155.A0A4V2K8R2"/>
<evidence type="ECO:0000313" key="4">
    <source>
        <dbReference type="Proteomes" id="UP000292082"/>
    </source>
</evidence>
<reference evidence="3 4" key="1">
    <citation type="submission" date="2019-01" db="EMBL/GenBank/DDBJ databases">
        <title>Draft genome sequences of three monokaryotic isolates of the white-rot basidiomycete fungus Dichomitus squalens.</title>
        <authorList>
            <consortium name="DOE Joint Genome Institute"/>
            <person name="Lopez S.C."/>
            <person name="Andreopoulos B."/>
            <person name="Pangilinan J."/>
            <person name="Lipzen A."/>
            <person name="Riley R."/>
            <person name="Ahrendt S."/>
            <person name="Ng V."/>
            <person name="Barry K."/>
            <person name="Daum C."/>
            <person name="Grigoriev I.V."/>
            <person name="Hilden K.S."/>
            <person name="Makela M.R."/>
            <person name="de Vries R.P."/>
        </authorList>
    </citation>
    <scope>NUCLEOTIDE SEQUENCE [LARGE SCALE GENOMIC DNA]</scope>
    <source>
        <strain evidence="3 4">CBS 464.89</strain>
    </source>
</reference>
<accession>A0A4V2K8R2</accession>
<feature type="compositionally biased region" description="Low complexity" evidence="2">
    <location>
        <begin position="9"/>
        <end position="28"/>
    </location>
</feature>
<evidence type="ECO:0000313" key="3">
    <source>
        <dbReference type="EMBL" id="TBU61048.1"/>
    </source>
</evidence>
<keyword evidence="4" id="KW-1185">Reference proteome</keyword>
<proteinExistence type="predicted"/>
<gene>
    <name evidence="3" type="ORF">BD310DRAFT_998119</name>
</gene>